<dbReference type="PANTHER" id="PTHR23416">
    <property type="entry name" value="SIALIC ACID SYNTHASE-RELATED"/>
    <property type="match status" value="1"/>
</dbReference>
<dbReference type="PROSITE" id="PS00101">
    <property type="entry name" value="HEXAPEP_TRANSFERASES"/>
    <property type="match status" value="1"/>
</dbReference>
<dbReference type="GeneID" id="91095208"/>
<evidence type="ECO:0008006" key="5">
    <source>
        <dbReference type="Google" id="ProtNLM"/>
    </source>
</evidence>
<dbReference type="InterPro" id="IPR001451">
    <property type="entry name" value="Hexapep"/>
</dbReference>
<dbReference type="CDD" id="cd03357">
    <property type="entry name" value="LbH_MAT_GAT"/>
    <property type="match status" value="1"/>
</dbReference>
<dbReference type="AlphaFoldDB" id="A0AAX4JXL5"/>
<dbReference type="GO" id="GO:0008374">
    <property type="term" value="F:O-acyltransferase activity"/>
    <property type="evidence" value="ECO:0007669"/>
    <property type="project" value="TreeGrafter"/>
</dbReference>
<keyword evidence="4" id="KW-1185">Reference proteome</keyword>
<name>A0AAX4JXL5_9TREE</name>
<evidence type="ECO:0000313" key="4">
    <source>
        <dbReference type="Proteomes" id="UP001355207"/>
    </source>
</evidence>
<accession>A0AAX4JXL5</accession>
<reference evidence="3 4" key="1">
    <citation type="submission" date="2024-01" db="EMBL/GenBank/DDBJ databases">
        <title>Comparative genomics of Cryptococcus and Kwoniella reveals pathogenesis evolution and contrasting modes of karyotype evolution via chromosome fusion or intercentromeric recombination.</title>
        <authorList>
            <person name="Coelho M.A."/>
            <person name="David-Palma M."/>
            <person name="Shea T."/>
            <person name="Bowers K."/>
            <person name="McGinley-Smith S."/>
            <person name="Mohammad A.W."/>
            <person name="Gnirke A."/>
            <person name="Yurkov A.M."/>
            <person name="Nowrousian M."/>
            <person name="Sun S."/>
            <person name="Cuomo C.A."/>
            <person name="Heitman J."/>
        </authorList>
    </citation>
    <scope>NUCLEOTIDE SEQUENCE [LARGE SCALE GENOMIC DNA]</scope>
    <source>
        <strain evidence="3 4">CBS 6074</strain>
    </source>
</reference>
<evidence type="ECO:0000256" key="2">
    <source>
        <dbReference type="ARBA" id="ARBA00022679"/>
    </source>
</evidence>
<dbReference type="InterPro" id="IPR018357">
    <property type="entry name" value="Hexapep_transf_CS"/>
</dbReference>
<evidence type="ECO:0000256" key="1">
    <source>
        <dbReference type="ARBA" id="ARBA00007274"/>
    </source>
</evidence>
<protein>
    <recommendedName>
        <fullName evidence="5">Maltose/galactoside acetyltransferase domain-containing protein</fullName>
    </recommendedName>
</protein>
<dbReference type="InterPro" id="IPR011004">
    <property type="entry name" value="Trimer_LpxA-like_sf"/>
</dbReference>
<evidence type="ECO:0000313" key="3">
    <source>
        <dbReference type="EMBL" id="WWC89613.1"/>
    </source>
</evidence>
<comment type="similarity">
    <text evidence="1">Belongs to the transferase hexapeptide repeat family.</text>
</comment>
<dbReference type="RefSeq" id="XP_066076376.1">
    <property type="nucleotide sequence ID" value="XM_066220279.1"/>
</dbReference>
<dbReference type="SUPFAM" id="SSF51161">
    <property type="entry name" value="Trimeric LpxA-like enzymes"/>
    <property type="match status" value="1"/>
</dbReference>
<keyword evidence="2" id="KW-0808">Transferase</keyword>
<organism evidence="3 4">
    <name type="scientific">Kwoniella dendrophila CBS 6074</name>
    <dbReference type="NCBI Taxonomy" id="1295534"/>
    <lineage>
        <taxon>Eukaryota</taxon>
        <taxon>Fungi</taxon>
        <taxon>Dikarya</taxon>
        <taxon>Basidiomycota</taxon>
        <taxon>Agaricomycotina</taxon>
        <taxon>Tremellomycetes</taxon>
        <taxon>Tremellales</taxon>
        <taxon>Cryptococcaceae</taxon>
        <taxon>Kwoniella</taxon>
    </lineage>
</organism>
<dbReference type="Pfam" id="PF00132">
    <property type="entry name" value="Hexapep"/>
    <property type="match status" value="1"/>
</dbReference>
<dbReference type="PANTHER" id="PTHR23416:SF23">
    <property type="entry name" value="ACETYLTRANSFERASE C18B11.09C-RELATED"/>
    <property type="match status" value="1"/>
</dbReference>
<dbReference type="Gene3D" id="2.160.10.10">
    <property type="entry name" value="Hexapeptide repeat proteins"/>
    <property type="match status" value="1"/>
</dbReference>
<proteinExistence type="inferred from homology"/>
<dbReference type="EMBL" id="CP144102">
    <property type="protein sequence ID" value="WWC89613.1"/>
    <property type="molecule type" value="Genomic_DNA"/>
</dbReference>
<dbReference type="InterPro" id="IPR051159">
    <property type="entry name" value="Hexapeptide_acetyltransf"/>
</dbReference>
<dbReference type="Pfam" id="PF14602">
    <property type="entry name" value="Hexapep_2"/>
    <property type="match status" value="1"/>
</dbReference>
<dbReference type="Proteomes" id="UP001355207">
    <property type="component" value="Chromosome 5"/>
</dbReference>
<sequence length="214" mass="23565">MPLPHETNSRILPPEEDEDPTQLALMIEGKPYLSYDGYIDKIRDKSAKKVWEINQIMDMVPRMDAMREFIYMGKEVWIVQGFFCEYGFNITLGDEVFIGANCTLLDVGPIKIGSRTMLGPNVQILTPSHPISPEERNGLKGKEWAKSVIIGDDCWIGAGATICPGVNIGNGSTIGASSVITKNIPPRSIVVGNPGRIIKTIKEDGTTEPYTDPQ</sequence>
<gene>
    <name evidence="3" type="ORF">L201_004538</name>
</gene>